<gene>
    <name evidence="1" type="ORF">C7I55_04240</name>
</gene>
<accession>A0A2P7QUA4</accession>
<evidence type="ECO:0000313" key="1">
    <source>
        <dbReference type="EMBL" id="PSJ41529.1"/>
    </source>
</evidence>
<dbReference type="AlphaFoldDB" id="A0A2P7QUA4"/>
<dbReference type="RefSeq" id="WP_106512404.1">
    <property type="nucleotide sequence ID" value="NZ_PXYI01000002.1"/>
</dbReference>
<keyword evidence="2" id="KW-1185">Reference proteome</keyword>
<dbReference type="SUPFAM" id="SSF50969">
    <property type="entry name" value="YVTN repeat-like/Quinoprotein amine dehydrogenase"/>
    <property type="match status" value="1"/>
</dbReference>
<reference evidence="1 2" key="1">
    <citation type="submission" date="2018-03" db="EMBL/GenBank/DDBJ databases">
        <title>The draft genome of Sphingosinicella sp. GL-C-18.</title>
        <authorList>
            <person name="Liu L."/>
            <person name="Li L."/>
            <person name="Liang L."/>
            <person name="Zhang X."/>
            <person name="Wang T."/>
        </authorList>
    </citation>
    <scope>NUCLEOTIDE SEQUENCE [LARGE SCALE GENOMIC DNA]</scope>
    <source>
        <strain evidence="1 2">GL-C-18</strain>
    </source>
</reference>
<keyword evidence="1" id="KW-0808">Transferase</keyword>
<dbReference type="PANTHER" id="PTHR31270:SF1">
    <property type="entry name" value="GLUTAMINYL-PEPTIDE CYCLOTRANSFERASE"/>
    <property type="match status" value="1"/>
</dbReference>
<name>A0A2P7QUA4_9SPHN</name>
<evidence type="ECO:0000313" key="2">
    <source>
        <dbReference type="Proteomes" id="UP000241167"/>
    </source>
</evidence>
<comment type="caution">
    <text evidence="1">The sequence shown here is derived from an EMBL/GenBank/DDBJ whole genome shotgun (WGS) entry which is preliminary data.</text>
</comment>
<dbReference type="PANTHER" id="PTHR31270">
    <property type="entry name" value="GLUTAMINYL-PEPTIDE CYCLOTRANSFERASE"/>
    <property type="match status" value="1"/>
</dbReference>
<protein>
    <submittedName>
        <fullName evidence="1">Glutamine cyclotransferase</fullName>
    </submittedName>
</protein>
<organism evidence="1 2">
    <name type="scientific">Allosphingosinicella deserti</name>
    <dbReference type="NCBI Taxonomy" id="2116704"/>
    <lineage>
        <taxon>Bacteria</taxon>
        <taxon>Pseudomonadati</taxon>
        <taxon>Pseudomonadota</taxon>
        <taxon>Alphaproteobacteria</taxon>
        <taxon>Sphingomonadales</taxon>
        <taxon>Sphingomonadaceae</taxon>
        <taxon>Allosphingosinicella</taxon>
    </lineage>
</organism>
<dbReference type="Pfam" id="PF05096">
    <property type="entry name" value="Glu_cyclase_2"/>
    <property type="match status" value="1"/>
</dbReference>
<sequence>MNPPEVTRVSMLSLSPCTVVAAHPHDPQAFTQGLCWVDDALFESTGLTGCSTVRRVRLEDGAVLQSSRVPDDLFGEGLTAWGDELLSLTYQGGRGFRWDRRTLALRGEFAFDGEGWGLTNDGTRLIMSNGTPRLSYLDPVTLAPACSLVVTAGGRPLPWINELQYVAGEIWANVLTLPAIARIDPVTGVVRGWIDLGPIVAEAAAGDREKVANGIAHDPQSGRLFVTGKNWSRLYEIQLG</sequence>
<dbReference type="Proteomes" id="UP000241167">
    <property type="component" value="Unassembled WGS sequence"/>
</dbReference>
<dbReference type="InterPro" id="IPR007788">
    <property type="entry name" value="QCT"/>
</dbReference>
<dbReference type="EMBL" id="PXYI01000002">
    <property type="protein sequence ID" value="PSJ41529.1"/>
    <property type="molecule type" value="Genomic_DNA"/>
</dbReference>
<proteinExistence type="predicted"/>
<dbReference type="GO" id="GO:0016603">
    <property type="term" value="F:glutaminyl-peptide cyclotransferase activity"/>
    <property type="evidence" value="ECO:0007669"/>
    <property type="project" value="InterPro"/>
</dbReference>
<dbReference type="InterPro" id="IPR011044">
    <property type="entry name" value="Quino_amine_DH_bsu"/>
</dbReference>
<dbReference type="OrthoDB" id="9783700at2"/>